<dbReference type="AlphaFoldDB" id="A0A0A9BZV7"/>
<dbReference type="EMBL" id="GBRH01230157">
    <property type="protein sequence ID" value="JAD67738.1"/>
    <property type="molecule type" value="Transcribed_RNA"/>
</dbReference>
<accession>A0A0A9BZV7</accession>
<name>A0A0A9BZV7_ARUDO</name>
<sequence length="93" mass="9830">MAATMPSPTPPVSKLRLGLGFRSGELAPMKTERRLAKDEEAVVSLATELRRAGEALCSSAGSRDLIVVLSSSVQACGCAYVSDFCPSLEWNGQ</sequence>
<protein>
    <submittedName>
        <fullName evidence="1">Uncharacterized protein</fullName>
    </submittedName>
</protein>
<organism evidence="1">
    <name type="scientific">Arundo donax</name>
    <name type="common">Giant reed</name>
    <name type="synonym">Donax arundinaceus</name>
    <dbReference type="NCBI Taxonomy" id="35708"/>
    <lineage>
        <taxon>Eukaryota</taxon>
        <taxon>Viridiplantae</taxon>
        <taxon>Streptophyta</taxon>
        <taxon>Embryophyta</taxon>
        <taxon>Tracheophyta</taxon>
        <taxon>Spermatophyta</taxon>
        <taxon>Magnoliopsida</taxon>
        <taxon>Liliopsida</taxon>
        <taxon>Poales</taxon>
        <taxon>Poaceae</taxon>
        <taxon>PACMAD clade</taxon>
        <taxon>Arundinoideae</taxon>
        <taxon>Arundineae</taxon>
        <taxon>Arundo</taxon>
    </lineage>
</organism>
<reference evidence="1" key="1">
    <citation type="submission" date="2014-09" db="EMBL/GenBank/DDBJ databases">
        <authorList>
            <person name="Magalhaes I.L.F."/>
            <person name="Oliveira U."/>
            <person name="Santos F.R."/>
            <person name="Vidigal T.H.D.A."/>
            <person name="Brescovit A.D."/>
            <person name="Santos A.J."/>
        </authorList>
    </citation>
    <scope>NUCLEOTIDE SEQUENCE</scope>
    <source>
        <tissue evidence="1">Shoot tissue taken approximately 20 cm above the soil surface</tissue>
    </source>
</reference>
<reference evidence="1" key="2">
    <citation type="journal article" date="2015" name="Data Brief">
        <title>Shoot transcriptome of the giant reed, Arundo donax.</title>
        <authorList>
            <person name="Barrero R.A."/>
            <person name="Guerrero F.D."/>
            <person name="Moolhuijzen P."/>
            <person name="Goolsby J.A."/>
            <person name="Tidwell J."/>
            <person name="Bellgard S.E."/>
            <person name="Bellgard M.I."/>
        </authorList>
    </citation>
    <scope>NUCLEOTIDE SEQUENCE</scope>
    <source>
        <tissue evidence="1">Shoot tissue taken approximately 20 cm above the soil surface</tissue>
    </source>
</reference>
<proteinExistence type="predicted"/>
<evidence type="ECO:0000313" key="1">
    <source>
        <dbReference type="EMBL" id="JAD67738.1"/>
    </source>
</evidence>